<keyword evidence="16" id="KW-1185">Reference proteome</keyword>
<dbReference type="EC" id="2.1.1.193" evidence="3 12"/>
<keyword evidence="7 12" id="KW-0489">Methyltransferase</keyword>
<feature type="domain" description="Ribosomal RNA small subunit methyltransferase E PUA-like" evidence="14">
    <location>
        <begin position="29"/>
        <end position="75"/>
    </location>
</feature>
<evidence type="ECO:0000313" key="15">
    <source>
        <dbReference type="EMBL" id="PTQ07816.1"/>
    </source>
</evidence>
<proteinExistence type="inferred from homology"/>
<feature type="domain" description="Ribosomal RNA small subunit methyltransferase E methyltransferase" evidence="13">
    <location>
        <begin position="87"/>
        <end position="238"/>
    </location>
</feature>
<comment type="subcellular location">
    <subcellularLocation>
        <location evidence="1 12">Cytoplasm</location>
    </subcellularLocation>
</comment>
<dbReference type="CDD" id="cd18084">
    <property type="entry name" value="RsmE-like"/>
    <property type="match status" value="1"/>
</dbReference>
<evidence type="ECO:0000256" key="3">
    <source>
        <dbReference type="ARBA" id="ARBA00012328"/>
    </source>
</evidence>
<keyword evidence="6 12" id="KW-0698">rRNA processing</keyword>
<dbReference type="InterPro" id="IPR046887">
    <property type="entry name" value="RsmE_PUA-like"/>
</dbReference>
<dbReference type="NCBIfam" id="TIGR00046">
    <property type="entry name" value="RsmE family RNA methyltransferase"/>
    <property type="match status" value="1"/>
</dbReference>
<dbReference type="NCBIfam" id="NF008696">
    <property type="entry name" value="PRK11713.3-5"/>
    <property type="match status" value="1"/>
</dbReference>
<dbReference type="EMBL" id="NWBU01000017">
    <property type="protein sequence ID" value="PTQ07816.1"/>
    <property type="molecule type" value="Genomic_DNA"/>
</dbReference>
<protein>
    <recommendedName>
        <fullName evidence="4 12">Ribosomal RNA small subunit methyltransferase E</fullName>
        <ecNumber evidence="3 12">2.1.1.193</ecNumber>
    </recommendedName>
</protein>
<dbReference type="SUPFAM" id="SSF75217">
    <property type="entry name" value="alpha/beta knot"/>
    <property type="match status" value="1"/>
</dbReference>
<organism evidence="15 16">
    <name type="scientific">Sphingomonas oleivorans</name>
    <dbReference type="NCBI Taxonomy" id="1735121"/>
    <lineage>
        <taxon>Bacteria</taxon>
        <taxon>Pseudomonadati</taxon>
        <taxon>Pseudomonadota</taxon>
        <taxon>Alphaproteobacteria</taxon>
        <taxon>Sphingomonadales</taxon>
        <taxon>Sphingomonadaceae</taxon>
        <taxon>Sphingomonas</taxon>
    </lineage>
</organism>
<evidence type="ECO:0000256" key="2">
    <source>
        <dbReference type="ARBA" id="ARBA00005528"/>
    </source>
</evidence>
<sequence>MPATPAWPPASTPRLFVDQPLGPDATILLDGPAAHYLTGVMRLKPGAPVKLFDDVSGEWLAEVRDVAKRSVTLGISAHLRPREAVPDLWLLAAPIKKGRIDWVAEKSCELGVARLMPVLTQRTIVDRLNLERLRAHMIEAAEQCGRTALPELHEPIKLDAALRDWPAGRALIFADENGGAPFIEAVKPGPAAILIGPEGGFTAEERAAIRALPQAVGVSLGPRILRADTAMAAAVSLWMAAAGDWGAPSAQ</sequence>
<dbReference type="SUPFAM" id="SSF88697">
    <property type="entry name" value="PUA domain-like"/>
    <property type="match status" value="1"/>
</dbReference>
<dbReference type="GO" id="GO:0070475">
    <property type="term" value="P:rRNA base methylation"/>
    <property type="evidence" value="ECO:0007669"/>
    <property type="project" value="TreeGrafter"/>
</dbReference>
<evidence type="ECO:0000256" key="1">
    <source>
        <dbReference type="ARBA" id="ARBA00004496"/>
    </source>
</evidence>
<comment type="function">
    <text evidence="10 12">Specifically methylates the N3 position of the uracil ring of uridine 1498 (m3U1498) in 16S rRNA. Acts on the fully assembled 30S ribosomal subunit.</text>
</comment>
<evidence type="ECO:0000256" key="6">
    <source>
        <dbReference type="ARBA" id="ARBA00022552"/>
    </source>
</evidence>
<evidence type="ECO:0000256" key="9">
    <source>
        <dbReference type="ARBA" id="ARBA00022691"/>
    </source>
</evidence>
<dbReference type="Proteomes" id="UP000244162">
    <property type="component" value="Unassembled WGS sequence"/>
</dbReference>
<dbReference type="InterPro" id="IPR006700">
    <property type="entry name" value="RsmE"/>
</dbReference>
<evidence type="ECO:0000259" key="14">
    <source>
        <dbReference type="Pfam" id="PF20260"/>
    </source>
</evidence>
<dbReference type="OrthoDB" id="9815641at2"/>
<accession>A0A2T5FU60</accession>
<comment type="catalytic activity">
    <reaction evidence="11 12">
        <text>uridine(1498) in 16S rRNA + S-adenosyl-L-methionine = N(3)-methyluridine(1498) in 16S rRNA + S-adenosyl-L-homocysteine + H(+)</text>
        <dbReference type="Rhea" id="RHEA:42920"/>
        <dbReference type="Rhea" id="RHEA-COMP:10283"/>
        <dbReference type="Rhea" id="RHEA-COMP:10284"/>
        <dbReference type="ChEBI" id="CHEBI:15378"/>
        <dbReference type="ChEBI" id="CHEBI:57856"/>
        <dbReference type="ChEBI" id="CHEBI:59789"/>
        <dbReference type="ChEBI" id="CHEBI:65315"/>
        <dbReference type="ChEBI" id="CHEBI:74502"/>
        <dbReference type="EC" id="2.1.1.193"/>
    </reaction>
</comment>
<dbReference type="Gene3D" id="3.40.1280.10">
    <property type="match status" value="1"/>
</dbReference>
<dbReference type="PIRSF" id="PIRSF015601">
    <property type="entry name" value="MTase_slr0722"/>
    <property type="match status" value="1"/>
</dbReference>
<evidence type="ECO:0000313" key="16">
    <source>
        <dbReference type="Proteomes" id="UP000244162"/>
    </source>
</evidence>
<dbReference type="PANTHER" id="PTHR30027">
    <property type="entry name" value="RIBOSOMAL RNA SMALL SUBUNIT METHYLTRANSFERASE E"/>
    <property type="match status" value="1"/>
</dbReference>
<evidence type="ECO:0000259" key="13">
    <source>
        <dbReference type="Pfam" id="PF04452"/>
    </source>
</evidence>
<evidence type="ECO:0000256" key="11">
    <source>
        <dbReference type="ARBA" id="ARBA00047944"/>
    </source>
</evidence>
<dbReference type="Pfam" id="PF04452">
    <property type="entry name" value="Methyltrans_RNA"/>
    <property type="match status" value="1"/>
</dbReference>
<dbReference type="InterPro" id="IPR046886">
    <property type="entry name" value="RsmE_MTase_dom"/>
</dbReference>
<dbReference type="AlphaFoldDB" id="A0A2T5FU60"/>
<comment type="similarity">
    <text evidence="2 12">Belongs to the RNA methyltransferase RsmE family.</text>
</comment>
<evidence type="ECO:0000256" key="10">
    <source>
        <dbReference type="ARBA" id="ARBA00025699"/>
    </source>
</evidence>
<evidence type="ECO:0000256" key="8">
    <source>
        <dbReference type="ARBA" id="ARBA00022679"/>
    </source>
</evidence>
<dbReference type="Pfam" id="PF20260">
    <property type="entry name" value="PUA_4"/>
    <property type="match status" value="1"/>
</dbReference>
<reference evidence="15 16" key="1">
    <citation type="submission" date="2017-09" db="EMBL/GenBank/DDBJ databases">
        <title>Sphingomonas panjinensis sp.nov., isolated from oil-contaminated soil.</title>
        <authorList>
            <person name="Wang L."/>
            <person name="Chen L."/>
        </authorList>
    </citation>
    <scope>NUCLEOTIDE SEQUENCE [LARGE SCALE GENOMIC DNA]</scope>
    <source>
        <strain evidence="15 16">FW-11</strain>
    </source>
</reference>
<keyword evidence="8 12" id="KW-0808">Transferase</keyword>
<dbReference type="GO" id="GO:0070042">
    <property type="term" value="F:rRNA (uridine-N3-)-methyltransferase activity"/>
    <property type="evidence" value="ECO:0007669"/>
    <property type="project" value="TreeGrafter"/>
</dbReference>
<dbReference type="InterPro" id="IPR015947">
    <property type="entry name" value="PUA-like_sf"/>
</dbReference>
<dbReference type="InterPro" id="IPR029028">
    <property type="entry name" value="Alpha/beta_knot_MTases"/>
</dbReference>
<name>A0A2T5FU60_9SPHN</name>
<evidence type="ECO:0000256" key="7">
    <source>
        <dbReference type="ARBA" id="ARBA00022603"/>
    </source>
</evidence>
<keyword evidence="5 12" id="KW-0963">Cytoplasm</keyword>
<gene>
    <name evidence="15" type="ORF">CLG96_16870</name>
</gene>
<dbReference type="RefSeq" id="WP_107969746.1">
    <property type="nucleotide sequence ID" value="NZ_NWBU01000017.1"/>
</dbReference>
<dbReference type="InterPro" id="IPR029026">
    <property type="entry name" value="tRNA_m1G_MTases_N"/>
</dbReference>
<keyword evidence="9 12" id="KW-0949">S-adenosyl-L-methionine</keyword>
<dbReference type="GO" id="GO:0005737">
    <property type="term" value="C:cytoplasm"/>
    <property type="evidence" value="ECO:0007669"/>
    <property type="project" value="UniProtKB-SubCell"/>
</dbReference>
<dbReference type="PANTHER" id="PTHR30027:SF3">
    <property type="entry name" value="16S RRNA (URACIL(1498)-N(3))-METHYLTRANSFERASE"/>
    <property type="match status" value="1"/>
</dbReference>
<evidence type="ECO:0000256" key="5">
    <source>
        <dbReference type="ARBA" id="ARBA00022490"/>
    </source>
</evidence>
<comment type="caution">
    <text evidence="15">The sequence shown here is derived from an EMBL/GenBank/DDBJ whole genome shotgun (WGS) entry which is preliminary data.</text>
</comment>
<evidence type="ECO:0000256" key="4">
    <source>
        <dbReference type="ARBA" id="ARBA00013673"/>
    </source>
</evidence>
<evidence type="ECO:0000256" key="12">
    <source>
        <dbReference type="PIRNR" id="PIRNR015601"/>
    </source>
</evidence>
<dbReference type="Gene3D" id="2.40.240.20">
    <property type="entry name" value="Hypothetical PUA domain-like, domain 1"/>
    <property type="match status" value="1"/>
</dbReference>